<gene>
    <name evidence="1" type="ORF">QJS10_CPA07g00338</name>
</gene>
<evidence type="ECO:0000313" key="2">
    <source>
        <dbReference type="Proteomes" id="UP001180020"/>
    </source>
</evidence>
<dbReference type="Proteomes" id="UP001180020">
    <property type="component" value="Unassembled WGS sequence"/>
</dbReference>
<dbReference type="AlphaFoldDB" id="A0AAV9EGC2"/>
<reference evidence="1" key="2">
    <citation type="submission" date="2023-06" db="EMBL/GenBank/DDBJ databases">
        <authorList>
            <person name="Ma L."/>
            <person name="Liu K.-W."/>
            <person name="Li Z."/>
            <person name="Hsiao Y.-Y."/>
            <person name="Qi Y."/>
            <person name="Fu T."/>
            <person name="Tang G."/>
            <person name="Zhang D."/>
            <person name="Sun W.-H."/>
            <person name="Liu D.-K."/>
            <person name="Li Y."/>
            <person name="Chen G.-Z."/>
            <person name="Liu X.-D."/>
            <person name="Liao X.-Y."/>
            <person name="Jiang Y.-T."/>
            <person name="Yu X."/>
            <person name="Hao Y."/>
            <person name="Huang J."/>
            <person name="Zhao X.-W."/>
            <person name="Ke S."/>
            <person name="Chen Y.-Y."/>
            <person name="Wu W.-L."/>
            <person name="Hsu J.-L."/>
            <person name="Lin Y.-F."/>
            <person name="Huang M.-D."/>
            <person name="Li C.-Y."/>
            <person name="Huang L."/>
            <person name="Wang Z.-W."/>
            <person name="Zhao X."/>
            <person name="Zhong W.-Y."/>
            <person name="Peng D.-H."/>
            <person name="Ahmad S."/>
            <person name="Lan S."/>
            <person name="Zhang J.-S."/>
            <person name="Tsai W.-C."/>
            <person name="Van De Peer Y."/>
            <person name="Liu Z.-J."/>
        </authorList>
    </citation>
    <scope>NUCLEOTIDE SEQUENCE</scope>
    <source>
        <strain evidence="1">CP</strain>
        <tissue evidence="1">Leaves</tissue>
    </source>
</reference>
<keyword evidence="2" id="KW-1185">Reference proteome</keyword>
<sequence length="151" mass="16796">MALVDRIPEIPVDSPVYFYALDMLRDPGNREVFCAFPTDARRAAWMIWSVIAGKPLVPERVFAIQLSQQWLPEILSRDEMFPASEGLEGESNTSRDSSSDECQMSVVRDAICNEIAAAHGNARLLLCVWNGTHKAEFLLPTALLFVEGNAV</sequence>
<protein>
    <submittedName>
        <fullName evidence="1">Uncharacterized protein</fullName>
    </submittedName>
</protein>
<evidence type="ECO:0000313" key="1">
    <source>
        <dbReference type="EMBL" id="KAK1312181.1"/>
    </source>
</evidence>
<dbReference type="EMBL" id="JAUJYO010000007">
    <property type="protein sequence ID" value="KAK1312181.1"/>
    <property type="molecule type" value="Genomic_DNA"/>
</dbReference>
<name>A0AAV9EGC2_ACOCL</name>
<reference evidence="1" key="1">
    <citation type="journal article" date="2023" name="Nat. Commun.">
        <title>Diploid and tetraploid genomes of Acorus and the evolution of monocots.</title>
        <authorList>
            <person name="Ma L."/>
            <person name="Liu K.W."/>
            <person name="Li Z."/>
            <person name="Hsiao Y.Y."/>
            <person name="Qi Y."/>
            <person name="Fu T."/>
            <person name="Tang G.D."/>
            <person name="Zhang D."/>
            <person name="Sun W.H."/>
            <person name="Liu D.K."/>
            <person name="Li Y."/>
            <person name="Chen G.Z."/>
            <person name="Liu X.D."/>
            <person name="Liao X.Y."/>
            <person name="Jiang Y.T."/>
            <person name="Yu X."/>
            <person name="Hao Y."/>
            <person name="Huang J."/>
            <person name="Zhao X.W."/>
            <person name="Ke S."/>
            <person name="Chen Y.Y."/>
            <person name="Wu W.L."/>
            <person name="Hsu J.L."/>
            <person name="Lin Y.F."/>
            <person name="Huang M.D."/>
            <person name="Li C.Y."/>
            <person name="Huang L."/>
            <person name="Wang Z.W."/>
            <person name="Zhao X."/>
            <person name="Zhong W.Y."/>
            <person name="Peng D.H."/>
            <person name="Ahmad S."/>
            <person name="Lan S."/>
            <person name="Zhang J.S."/>
            <person name="Tsai W.C."/>
            <person name="Van de Peer Y."/>
            <person name="Liu Z.J."/>
        </authorList>
    </citation>
    <scope>NUCLEOTIDE SEQUENCE</scope>
    <source>
        <strain evidence="1">CP</strain>
    </source>
</reference>
<accession>A0AAV9EGC2</accession>
<comment type="caution">
    <text evidence="1">The sequence shown here is derived from an EMBL/GenBank/DDBJ whole genome shotgun (WGS) entry which is preliminary data.</text>
</comment>
<organism evidence="1 2">
    <name type="scientific">Acorus calamus</name>
    <name type="common">Sweet flag</name>
    <dbReference type="NCBI Taxonomy" id="4465"/>
    <lineage>
        <taxon>Eukaryota</taxon>
        <taxon>Viridiplantae</taxon>
        <taxon>Streptophyta</taxon>
        <taxon>Embryophyta</taxon>
        <taxon>Tracheophyta</taxon>
        <taxon>Spermatophyta</taxon>
        <taxon>Magnoliopsida</taxon>
        <taxon>Liliopsida</taxon>
        <taxon>Acoraceae</taxon>
        <taxon>Acorus</taxon>
    </lineage>
</organism>
<proteinExistence type="predicted"/>